<dbReference type="HOGENOM" id="CLU_074876_1_0_1"/>
<accession>K5VZ32</accession>
<dbReference type="InterPro" id="IPR016181">
    <property type="entry name" value="Acyl_CoA_acyltransferase"/>
</dbReference>
<dbReference type="PANTHER" id="PTHR42791">
    <property type="entry name" value="GNAT FAMILY ACETYLTRANSFERASE"/>
    <property type="match status" value="1"/>
</dbReference>
<dbReference type="PROSITE" id="PS51186">
    <property type="entry name" value="GNAT"/>
    <property type="match status" value="1"/>
</dbReference>
<dbReference type="Proteomes" id="UP000008370">
    <property type="component" value="Unassembled WGS sequence"/>
</dbReference>
<dbReference type="InParanoid" id="K5VZ32"/>
<reference evidence="2 3" key="1">
    <citation type="journal article" date="2012" name="BMC Genomics">
        <title>Comparative genomics of the white-rot fungi, Phanerochaete carnosa and P. chrysosporium, to elucidate the genetic basis of the distinct wood types they colonize.</title>
        <authorList>
            <person name="Suzuki H."/>
            <person name="MacDonald J."/>
            <person name="Syed K."/>
            <person name="Salamov A."/>
            <person name="Hori C."/>
            <person name="Aerts A."/>
            <person name="Henrissat B."/>
            <person name="Wiebenga A."/>
            <person name="vanKuyk P.A."/>
            <person name="Barry K."/>
            <person name="Lindquist E."/>
            <person name="LaButti K."/>
            <person name="Lapidus A."/>
            <person name="Lucas S."/>
            <person name="Coutinho P."/>
            <person name="Gong Y."/>
            <person name="Samejima M."/>
            <person name="Mahadevan R."/>
            <person name="Abou-Zaid M."/>
            <person name="de Vries R.P."/>
            <person name="Igarashi K."/>
            <person name="Yadav J.S."/>
            <person name="Grigoriev I.V."/>
            <person name="Master E.R."/>
        </authorList>
    </citation>
    <scope>NUCLEOTIDE SEQUENCE [LARGE SCALE GENOMIC DNA]</scope>
    <source>
        <strain evidence="2 3">HHB-10118-sp</strain>
    </source>
</reference>
<dbReference type="Pfam" id="PF13508">
    <property type="entry name" value="Acetyltransf_7"/>
    <property type="match status" value="1"/>
</dbReference>
<dbReference type="Gene3D" id="3.40.630.30">
    <property type="match status" value="1"/>
</dbReference>
<dbReference type="EMBL" id="JH930471">
    <property type="protein sequence ID" value="EKM56808.1"/>
    <property type="molecule type" value="Genomic_DNA"/>
</dbReference>
<dbReference type="RefSeq" id="XP_007394642.1">
    <property type="nucleotide sequence ID" value="XM_007394580.1"/>
</dbReference>
<evidence type="ECO:0000259" key="1">
    <source>
        <dbReference type="PROSITE" id="PS51186"/>
    </source>
</evidence>
<sequence>MLFYILLYPSWANFIRQGKLWGVGPAYSLMIWGFAPSQSTKPESPLSRLVGAVLTRLSGLSSLLESPEQKKRRKEFADKAKICAQECIGARLQDMLSVDALLTIREHRRKGYASSLIRTLTDQADREERATWLVSSNVSDNTAFYESLGFKIAHHIILGDDNPTWTEEPVKLAIMVREPVGHSK</sequence>
<dbReference type="PANTHER" id="PTHR42791:SF1">
    <property type="entry name" value="N-ACETYLTRANSFERASE DOMAIN-CONTAINING PROTEIN"/>
    <property type="match status" value="1"/>
</dbReference>
<dbReference type="GO" id="GO:0016747">
    <property type="term" value="F:acyltransferase activity, transferring groups other than amino-acyl groups"/>
    <property type="evidence" value="ECO:0007669"/>
    <property type="project" value="InterPro"/>
</dbReference>
<protein>
    <recommendedName>
        <fullName evidence="1">N-acetyltransferase domain-containing protein</fullName>
    </recommendedName>
</protein>
<dbReference type="GeneID" id="18915981"/>
<dbReference type="KEGG" id="pco:PHACADRAFT_254133"/>
<dbReference type="AlphaFoldDB" id="K5VZ32"/>
<dbReference type="SUPFAM" id="SSF55729">
    <property type="entry name" value="Acyl-CoA N-acyltransferases (Nat)"/>
    <property type="match status" value="1"/>
</dbReference>
<proteinExistence type="predicted"/>
<dbReference type="OrthoDB" id="2744543at2759"/>
<name>K5VZ32_PHACS</name>
<gene>
    <name evidence="2" type="ORF">PHACADRAFT_254133</name>
</gene>
<dbReference type="InterPro" id="IPR052523">
    <property type="entry name" value="Trichothecene_AcTrans"/>
</dbReference>
<organism evidence="2 3">
    <name type="scientific">Phanerochaete carnosa (strain HHB-10118-sp)</name>
    <name type="common">White-rot fungus</name>
    <name type="synonym">Peniophora carnosa</name>
    <dbReference type="NCBI Taxonomy" id="650164"/>
    <lineage>
        <taxon>Eukaryota</taxon>
        <taxon>Fungi</taxon>
        <taxon>Dikarya</taxon>
        <taxon>Basidiomycota</taxon>
        <taxon>Agaricomycotina</taxon>
        <taxon>Agaricomycetes</taxon>
        <taxon>Polyporales</taxon>
        <taxon>Phanerochaetaceae</taxon>
        <taxon>Phanerochaete</taxon>
    </lineage>
</organism>
<evidence type="ECO:0000313" key="2">
    <source>
        <dbReference type="EMBL" id="EKM56808.1"/>
    </source>
</evidence>
<dbReference type="InterPro" id="IPR000182">
    <property type="entry name" value="GNAT_dom"/>
</dbReference>
<keyword evidence="3" id="KW-1185">Reference proteome</keyword>
<evidence type="ECO:0000313" key="3">
    <source>
        <dbReference type="Proteomes" id="UP000008370"/>
    </source>
</evidence>
<feature type="domain" description="N-acetyltransferase" evidence="1">
    <location>
        <begin position="29"/>
        <end position="177"/>
    </location>
</feature>